<evidence type="ECO:0000259" key="5">
    <source>
        <dbReference type="PROSITE" id="PS01124"/>
    </source>
</evidence>
<proteinExistence type="predicted"/>
<evidence type="ECO:0000256" key="4">
    <source>
        <dbReference type="PROSITE-ProRule" id="PRU00169"/>
    </source>
</evidence>
<dbReference type="PROSITE" id="PS50110">
    <property type="entry name" value="RESPONSE_REGULATORY"/>
    <property type="match status" value="1"/>
</dbReference>
<dbReference type="CDD" id="cd17536">
    <property type="entry name" value="REC_YesN-like"/>
    <property type="match status" value="1"/>
</dbReference>
<dbReference type="Proteomes" id="UP000467637">
    <property type="component" value="Unassembled WGS sequence"/>
</dbReference>
<dbReference type="Gene3D" id="1.10.10.60">
    <property type="entry name" value="Homeodomain-like"/>
    <property type="match status" value="2"/>
</dbReference>
<dbReference type="SMART" id="SM00448">
    <property type="entry name" value="REC"/>
    <property type="match status" value="1"/>
</dbReference>
<feature type="modified residue" description="4-aspartylphosphate" evidence="4">
    <location>
        <position position="55"/>
    </location>
</feature>
<keyword evidence="8" id="KW-1185">Reference proteome</keyword>
<dbReference type="SUPFAM" id="SSF52172">
    <property type="entry name" value="CheY-like"/>
    <property type="match status" value="1"/>
</dbReference>
<dbReference type="InterPro" id="IPR020449">
    <property type="entry name" value="Tscrpt_reg_AraC-type_HTH"/>
</dbReference>
<sequence length="254" mass="29106">MHTILVVDDEKWIRTALKHCIERTGLPFCVICECANGLEALDWLKENEVDLVITDVHMPVMDGLTLVRELYDGNKGQAMVVVSGYDDFVFAQAAIRFEVRDYLLKPVGIEDMNACLSKILERIKKESKQDVTNESRSLSELTSIEQVIQFVEKSMPRDVTLNEAAAKVHLNPSYLSQMFKQKTKVNFGDYVLNLRMEEAKKLLSQTSLRITEISDRLGYTDVSYFGNAFKRVSKLTPSQYRKTYEELKAVIVEY</sequence>
<dbReference type="Pfam" id="PF00072">
    <property type="entry name" value="Response_reg"/>
    <property type="match status" value="1"/>
</dbReference>
<dbReference type="InterPro" id="IPR018062">
    <property type="entry name" value="HTH_AraC-typ_CS"/>
</dbReference>
<evidence type="ECO:0000256" key="2">
    <source>
        <dbReference type="ARBA" id="ARBA00023125"/>
    </source>
</evidence>
<evidence type="ECO:0000259" key="6">
    <source>
        <dbReference type="PROSITE" id="PS50110"/>
    </source>
</evidence>
<evidence type="ECO:0000313" key="8">
    <source>
        <dbReference type="Proteomes" id="UP000467637"/>
    </source>
</evidence>
<dbReference type="PROSITE" id="PS01124">
    <property type="entry name" value="HTH_ARAC_FAMILY_2"/>
    <property type="match status" value="1"/>
</dbReference>
<evidence type="ECO:0000256" key="1">
    <source>
        <dbReference type="ARBA" id="ARBA00023015"/>
    </source>
</evidence>
<feature type="domain" description="Response regulatory" evidence="6">
    <location>
        <begin position="3"/>
        <end position="120"/>
    </location>
</feature>
<dbReference type="EMBL" id="WSEM01000008">
    <property type="protein sequence ID" value="MVQ34949.1"/>
    <property type="molecule type" value="Genomic_DNA"/>
</dbReference>
<dbReference type="InterPro" id="IPR011006">
    <property type="entry name" value="CheY-like_superfamily"/>
</dbReference>
<reference evidence="7 8" key="1">
    <citation type="submission" date="2019-12" db="EMBL/GenBank/DDBJ databases">
        <authorList>
            <person name="Huq M.A."/>
        </authorList>
    </citation>
    <scope>NUCLEOTIDE SEQUENCE [LARGE SCALE GENOMIC DNA]</scope>
    <source>
        <strain evidence="7 8">MAH-34</strain>
    </source>
</reference>
<evidence type="ECO:0000313" key="7">
    <source>
        <dbReference type="EMBL" id="MVQ34949.1"/>
    </source>
</evidence>
<keyword evidence="2" id="KW-0238">DNA-binding</keyword>
<dbReference type="SUPFAM" id="SSF46689">
    <property type="entry name" value="Homeodomain-like"/>
    <property type="match status" value="2"/>
</dbReference>
<gene>
    <name evidence="7" type="ORF">GON05_09790</name>
</gene>
<evidence type="ECO:0000256" key="3">
    <source>
        <dbReference type="ARBA" id="ARBA00023163"/>
    </source>
</evidence>
<feature type="domain" description="HTH araC/xylS-type" evidence="5">
    <location>
        <begin position="145"/>
        <end position="243"/>
    </location>
</feature>
<keyword evidence="3" id="KW-0804">Transcription</keyword>
<name>A0ABW9U735_9BACL</name>
<dbReference type="PROSITE" id="PS00041">
    <property type="entry name" value="HTH_ARAC_FAMILY_1"/>
    <property type="match status" value="1"/>
</dbReference>
<dbReference type="SMART" id="SM00342">
    <property type="entry name" value="HTH_ARAC"/>
    <property type="match status" value="1"/>
</dbReference>
<dbReference type="Gene3D" id="3.40.50.2300">
    <property type="match status" value="1"/>
</dbReference>
<keyword evidence="4" id="KW-0597">Phosphoprotein</keyword>
<protein>
    <submittedName>
        <fullName evidence="7">Response regulator</fullName>
    </submittedName>
</protein>
<accession>A0ABW9U735</accession>
<keyword evidence="1" id="KW-0805">Transcription regulation</keyword>
<organism evidence="7 8">
    <name type="scientific">Paenibacillus anseongense</name>
    <dbReference type="NCBI Taxonomy" id="2682845"/>
    <lineage>
        <taxon>Bacteria</taxon>
        <taxon>Bacillati</taxon>
        <taxon>Bacillota</taxon>
        <taxon>Bacilli</taxon>
        <taxon>Bacillales</taxon>
        <taxon>Paenibacillaceae</taxon>
        <taxon>Paenibacillus</taxon>
    </lineage>
</organism>
<dbReference type="InterPro" id="IPR001789">
    <property type="entry name" value="Sig_transdc_resp-reg_receiver"/>
</dbReference>
<dbReference type="InterPro" id="IPR018060">
    <property type="entry name" value="HTH_AraC"/>
</dbReference>
<dbReference type="PRINTS" id="PR00032">
    <property type="entry name" value="HTHARAC"/>
</dbReference>
<dbReference type="PANTHER" id="PTHR43280">
    <property type="entry name" value="ARAC-FAMILY TRANSCRIPTIONAL REGULATOR"/>
    <property type="match status" value="1"/>
</dbReference>
<dbReference type="PANTHER" id="PTHR43280:SF28">
    <property type="entry name" value="HTH-TYPE TRANSCRIPTIONAL ACTIVATOR RHAS"/>
    <property type="match status" value="1"/>
</dbReference>
<dbReference type="Pfam" id="PF12833">
    <property type="entry name" value="HTH_18"/>
    <property type="match status" value="1"/>
</dbReference>
<comment type="caution">
    <text evidence="7">The sequence shown here is derived from an EMBL/GenBank/DDBJ whole genome shotgun (WGS) entry which is preliminary data.</text>
</comment>
<dbReference type="InterPro" id="IPR009057">
    <property type="entry name" value="Homeodomain-like_sf"/>
</dbReference>
<dbReference type="RefSeq" id="WP_157318978.1">
    <property type="nucleotide sequence ID" value="NZ_WSEM01000008.1"/>
</dbReference>